<reference evidence="3 4" key="1">
    <citation type="submission" date="2024-06" db="EMBL/GenBank/DDBJ databases">
        <authorList>
            <person name="Pan Q."/>
            <person name="Wen M."/>
            <person name="Jouanno E."/>
            <person name="Zahm M."/>
            <person name="Klopp C."/>
            <person name="Cabau C."/>
            <person name="Louis A."/>
            <person name="Berthelot C."/>
            <person name="Parey E."/>
            <person name="Roest Crollius H."/>
            <person name="Montfort J."/>
            <person name="Robinson-Rechavi M."/>
            <person name="Bouchez O."/>
            <person name="Lampietro C."/>
            <person name="Lopez Roques C."/>
            <person name="Donnadieu C."/>
            <person name="Postlethwait J."/>
            <person name="Bobe J."/>
            <person name="Verreycken H."/>
            <person name="Guiguen Y."/>
        </authorList>
    </citation>
    <scope>NUCLEOTIDE SEQUENCE [LARGE SCALE GENOMIC DNA]</scope>
    <source>
        <strain evidence="3">Up_M1</strain>
        <tissue evidence="3">Testis</tissue>
    </source>
</reference>
<dbReference type="PANTHER" id="PTHR14819:SF9">
    <property type="entry name" value="UP-REGULATOR OF CELL PROLIFERATION-LIKE"/>
    <property type="match status" value="1"/>
</dbReference>
<dbReference type="Pfam" id="PF25974">
    <property type="entry name" value="URGCP_9th"/>
    <property type="match status" value="1"/>
</dbReference>
<comment type="caution">
    <text evidence="3">The sequence shown here is derived from an EMBL/GenBank/DDBJ whole genome shotgun (WGS) entry which is preliminary data.</text>
</comment>
<evidence type="ECO:0000256" key="1">
    <source>
        <dbReference type="SAM" id="Coils"/>
    </source>
</evidence>
<dbReference type="InterPro" id="IPR052986">
    <property type="entry name" value="VLIG_GTPase"/>
</dbReference>
<feature type="coiled-coil region" evidence="1">
    <location>
        <begin position="274"/>
        <end position="301"/>
    </location>
</feature>
<dbReference type="PANTHER" id="PTHR14819">
    <property type="entry name" value="GTP-BINDING"/>
    <property type="match status" value="1"/>
</dbReference>
<evidence type="ECO:0000313" key="3">
    <source>
        <dbReference type="EMBL" id="KAL0961583.1"/>
    </source>
</evidence>
<dbReference type="InterPro" id="IPR058641">
    <property type="entry name" value="GVIN1_dom"/>
</dbReference>
<dbReference type="Proteomes" id="UP001557470">
    <property type="component" value="Unassembled WGS sequence"/>
</dbReference>
<protein>
    <recommendedName>
        <fullName evidence="2">VLIG-type G domain-containing protein</fullName>
    </recommendedName>
</protein>
<dbReference type="EMBL" id="JAGEUA010000125">
    <property type="protein sequence ID" value="KAL0961583.1"/>
    <property type="molecule type" value="Genomic_DNA"/>
</dbReference>
<organism evidence="3 4">
    <name type="scientific">Umbra pygmaea</name>
    <name type="common">Eastern mudminnow</name>
    <dbReference type="NCBI Taxonomy" id="75934"/>
    <lineage>
        <taxon>Eukaryota</taxon>
        <taxon>Metazoa</taxon>
        <taxon>Chordata</taxon>
        <taxon>Craniata</taxon>
        <taxon>Vertebrata</taxon>
        <taxon>Euteleostomi</taxon>
        <taxon>Actinopterygii</taxon>
        <taxon>Neopterygii</taxon>
        <taxon>Teleostei</taxon>
        <taxon>Protacanthopterygii</taxon>
        <taxon>Esociformes</taxon>
        <taxon>Umbridae</taxon>
        <taxon>Umbra</taxon>
    </lineage>
</organism>
<dbReference type="SUPFAM" id="SSF52540">
    <property type="entry name" value="P-loop containing nucleoside triphosphate hydrolases"/>
    <property type="match status" value="1"/>
</dbReference>
<gene>
    <name evidence="3" type="ORF">UPYG_G00354890</name>
</gene>
<feature type="domain" description="VLIG-type G" evidence="2">
    <location>
        <begin position="130"/>
        <end position="374"/>
    </location>
</feature>
<sequence>MQIHLDNLSRQNLSGLKEKYKEIQKNKSQKKEMADVDHQKKYILDLDRQISDCSLGLEHFLRELGQLYESACYLPKESPQRKQVEHLPGLCAQMLLDGFSVELVDGDASNIPLKWISAVLTELHTIVSSNSKVRVVTVLGVQSTGKSTLLNTMFGVQFAVSSGRCTRGAFMQLIKVNNDLKEELKCNFIMVIDTEGLKSLELAKLEDSYEHDNELATLVVGLSDFTIINISMENSTEMKDILQIVVHAFLRMKEVGKKPVCHFVHQNVSDMSAHDNNMRDREKLLEQLDEMTQAAARMENKENITKFTDVMEYDPNTSSSYIPGLWYGTPPMAPVNAGYSEAVNDFKKSLIQGFRKCQKTENVLNFMIWTKSLWQSVKFENFIFSFRNSLVADAYTRLCTEYNRWEWAFQKEMYSWIMCAETNILNFGLTGQCTTAYTIKHMLCDLKIEASEKLSLEEKKILDNLARYFENQDGHVSLVEKYREDFVASAKTLRRETENKLMDTLRAAVEIKEGMAKLNEIKSSHANTLEKKVLALLQTCRQKKSDLSDQDLREEFEKMWEETLSEINFSGLPRRDVTLVAFNVLSGHLSTRGSHVSSMLIKNDLVDCGRTRFEVKSGSWMVMAKDLLIHKDPNHQRNELQNICDNIIERCQEFITQRVQNKSDFHDTYINELFEIIDETLQKKKCKVNEECEVSLKLHICGIAAREFQKMHDHFITVNDPRKCLEQSKNKYLNDFIDLFHERDQCQKKADEFTTLCLKPAVLDYVTKMIGPDVVDEMKKGKASENFSTRVFFQFSILKQLLTEGQYDKYKQYISNYEQFVKQWLFDLIVNQLSNESTLEKLEKTHLTEIVRIITDAIVAVRNTTSTNKDIKTLIQNLCSSLGDKLVLHKDALDSIMTLNYSEKTDQFADSLTEFVREMELSLEVKYIHETDITERLRSMPFKPQDKMFTSLFGCGEVCPFCSSPCEAGGKEHSKHFTSVHRPQGVSGWRNKETKVLVSNICSSSVISDNRFQTPLSEDKYHPYKDYHKYYPDWIIAGDPSIEASDYWKYVMATFNEIIAKDGGALPAVIPEDWKDLTPEDAMKSLKGSFNVKD</sequence>
<dbReference type="Gene3D" id="3.40.50.300">
    <property type="entry name" value="P-loop containing nucleotide triphosphate hydrolases"/>
    <property type="match status" value="1"/>
</dbReference>
<name>A0ABD0VZ84_UMBPY</name>
<evidence type="ECO:0000313" key="4">
    <source>
        <dbReference type="Proteomes" id="UP001557470"/>
    </source>
</evidence>
<proteinExistence type="predicted"/>
<keyword evidence="1" id="KW-0175">Coiled coil</keyword>
<dbReference type="InterPro" id="IPR027417">
    <property type="entry name" value="P-loop_NTPase"/>
</dbReference>
<dbReference type="PROSITE" id="PS51717">
    <property type="entry name" value="G_VLIG"/>
    <property type="match status" value="1"/>
</dbReference>
<dbReference type="AlphaFoldDB" id="A0ABD0VZ84"/>
<keyword evidence="4" id="KW-1185">Reference proteome</keyword>
<dbReference type="InterPro" id="IPR030383">
    <property type="entry name" value="G_VLIG_dom"/>
</dbReference>
<evidence type="ECO:0000259" key="2">
    <source>
        <dbReference type="PROSITE" id="PS51717"/>
    </source>
</evidence>
<dbReference type="Pfam" id="PF25683">
    <property type="entry name" value="URGCP_GTPase"/>
    <property type="match status" value="1"/>
</dbReference>
<accession>A0ABD0VZ84</accession>